<proteinExistence type="predicted"/>
<feature type="transmembrane region" description="Helical" evidence="1">
    <location>
        <begin position="35"/>
        <end position="55"/>
    </location>
</feature>
<evidence type="ECO:0000313" key="2">
    <source>
        <dbReference type="EMBL" id="EUB53989.1"/>
    </source>
</evidence>
<dbReference type="Proteomes" id="UP000019149">
    <property type="component" value="Unassembled WGS sequence"/>
</dbReference>
<dbReference type="RefSeq" id="XP_024345185.1">
    <property type="nucleotide sequence ID" value="XM_024500402.1"/>
</dbReference>
<protein>
    <submittedName>
        <fullName evidence="2">Uncharacterized protein</fullName>
    </submittedName>
</protein>
<keyword evidence="3" id="KW-1185">Reference proteome</keyword>
<comment type="caution">
    <text evidence="2">The sequence shown here is derived from an EMBL/GenBank/DDBJ whole genome shotgun (WGS) entry which is preliminary data.</text>
</comment>
<dbReference type="EMBL" id="APAU02000424">
    <property type="protein sequence ID" value="EUB53989.1"/>
    <property type="molecule type" value="Genomic_DNA"/>
</dbReference>
<dbReference type="AlphaFoldDB" id="W6UKH6"/>
<keyword evidence="1" id="KW-1133">Transmembrane helix</keyword>
<gene>
    <name evidence="2" type="ORF">EGR_11155</name>
</gene>
<dbReference type="CTD" id="36346868"/>
<evidence type="ECO:0000313" key="3">
    <source>
        <dbReference type="Proteomes" id="UP000019149"/>
    </source>
</evidence>
<name>W6UKH6_ECHGR</name>
<accession>W6UKH6</accession>
<dbReference type="GeneID" id="36346868"/>
<reference evidence="2 3" key="1">
    <citation type="journal article" date="2013" name="Nat. Genet.">
        <title>The genome of the hydatid tapeworm Echinococcus granulosus.</title>
        <authorList>
            <person name="Zheng H."/>
            <person name="Zhang W."/>
            <person name="Zhang L."/>
            <person name="Zhang Z."/>
            <person name="Li J."/>
            <person name="Lu G."/>
            <person name="Zhu Y."/>
            <person name="Wang Y."/>
            <person name="Huang Y."/>
            <person name="Liu J."/>
            <person name="Kang H."/>
            <person name="Chen J."/>
            <person name="Wang L."/>
            <person name="Chen A."/>
            <person name="Yu S."/>
            <person name="Gao Z."/>
            <person name="Jin L."/>
            <person name="Gu W."/>
            <person name="Wang Z."/>
            <person name="Zhao L."/>
            <person name="Shi B."/>
            <person name="Wen H."/>
            <person name="Lin R."/>
            <person name="Jones M.K."/>
            <person name="Brejova B."/>
            <person name="Vinar T."/>
            <person name="Zhao G."/>
            <person name="McManus D.P."/>
            <person name="Chen Z."/>
            <person name="Zhou Y."/>
            <person name="Wang S."/>
        </authorList>
    </citation>
    <scope>NUCLEOTIDE SEQUENCE [LARGE SCALE GENOMIC DNA]</scope>
</reference>
<keyword evidence="1" id="KW-0472">Membrane</keyword>
<dbReference type="KEGG" id="egl:EGR_11155"/>
<organism evidence="2 3">
    <name type="scientific">Echinococcus granulosus</name>
    <name type="common">Hydatid tapeworm</name>
    <dbReference type="NCBI Taxonomy" id="6210"/>
    <lineage>
        <taxon>Eukaryota</taxon>
        <taxon>Metazoa</taxon>
        <taxon>Spiralia</taxon>
        <taxon>Lophotrochozoa</taxon>
        <taxon>Platyhelminthes</taxon>
        <taxon>Cestoda</taxon>
        <taxon>Eucestoda</taxon>
        <taxon>Cyclophyllidea</taxon>
        <taxon>Taeniidae</taxon>
        <taxon>Echinococcus</taxon>
        <taxon>Echinococcus granulosus group</taxon>
    </lineage>
</organism>
<keyword evidence="1" id="KW-0812">Transmembrane</keyword>
<sequence>MASTILALLHIVVIPTIQFIVNAPLPLRCLISPYLSSSLLQPFIPFSFSYTVMLLRLHRKSSITATVLPGQR</sequence>
<evidence type="ECO:0000256" key="1">
    <source>
        <dbReference type="SAM" id="Phobius"/>
    </source>
</evidence>